<evidence type="ECO:0000256" key="1">
    <source>
        <dbReference type="ARBA" id="ARBA00022737"/>
    </source>
</evidence>
<dbReference type="Proteomes" id="UP000772434">
    <property type="component" value="Unassembled WGS sequence"/>
</dbReference>
<protein>
    <recommendedName>
        <fullName evidence="2">Nephrocystin 3-like N-terminal domain-containing protein</fullName>
    </recommendedName>
</protein>
<dbReference type="OrthoDB" id="7464126at2759"/>
<feature type="domain" description="Nephrocystin 3-like N-terminal" evidence="2">
    <location>
        <begin position="148"/>
        <end position="224"/>
    </location>
</feature>
<sequence length="324" mass="36444">MNAHPVVMSADTTQSQTVNQPNMFTSASDITFSDSQFQVANNITNNITNNHISSDMKIKIYNWLGAPDFSVNFVRAADKKTDGTGQWILEHSMYKNWKQTEASNILWIQGKAGSGKTFLSTTIIQDLQKTAPNNSLVQQVGITADGIVHSDLQDLFATKCKQGQTQPIIHDLEEVLRTILTNVGPGYIILDAMDECELEGKSEVYEWLDRIRGFSNLHLAITSRDHVEQNLVGASHQIFLDDSGIDQDIAIHLDRKIQKFPFKEKLQGEIKDSLMAQAQGQFRWVDCQLNILQKCGTPRSIRKALQNLPKDLEETYTMALEKSM</sequence>
<dbReference type="EMBL" id="JADNRY010000150">
    <property type="protein sequence ID" value="KAF9063248.1"/>
    <property type="molecule type" value="Genomic_DNA"/>
</dbReference>
<evidence type="ECO:0000313" key="3">
    <source>
        <dbReference type="EMBL" id="KAF9063248.1"/>
    </source>
</evidence>
<organism evidence="3 4">
    <name type="scientific">Rhodocollybia butyracea</name>
    <dbReference type="NCBI Taxonomy" id="206335"/>
    <lineage>
        <taxon>Eukaryota</taxon>
        <taxon>Fungi</taxon>
        <taxon>Dikarya</taxon>
        <taxon>Basidiomycota</taxon>
        <taxon>Agaricomycotina</taxon>
        <taxon>Agaricomycetes</taxon>
        <taxon>Agaricomycetidae</taxon>
        <taxon>Agaricales</taxon>
        <taxon>Marasmiineae</taxon>
        <taxon>Omphalotaceae</taxon>
        <taxon>Rhodocollybia</taxon>
    </lineage>
</organism>
<dbReference type="Gene3D" id="3.40.50.300">
    <property type="entry name" value="P-loop containing nucleotide triphosphate hydrolases"/>
    <property type="match status" value="1"/>
</dbReference>
<dbReference type="InterPro" id="IPR056884">
    <property type="entry name" value="NPHP3-like_N"/>
</dbReference>
<dbReference type="Pfam" id="PF24883">
    <property type="entry name" value="NPHP3_N"/>
    <property type="match status" value="2"/>
</dbReference>
<dbReference type="SUPFAM" id="SSF52540">
    <property type="entry name" value="P-loop containing nucleoside triphosphate hydrolases"/>
    <property type="match status" value="1"/>
</dbReference>
<gene>
    <name evidence="3" type="ORF">BDP27DRAFT_1427055</name>
</gene>
<name>A0A9P5PG57_9AGAR</name>
<dbReference type="InterPro" id="IPR027417">
    <property type="entry name" value="P-loop_NTPase"/>
</dbReference>
<keyword evidence="1" id="KW-0677">Repeat</keyword>
<proteinExistence type="predicted"/>
<reference evidence="3" key="1">
    <citation type="submission" date="2020-11" db="EMBL/GenBank/DDBJ databases">
        <authorList>
            <consortium name="DOE Joint Genome Institute"/>
            <person name="Ahrendt S."/>
            <person name="Riley R."/>
            <person name="Andreopoulos W."/>
            <person name="Labutti K."/>
            <person name="Pangilinan J."/>
            <person name="Ruiz-Duenas F.J."/>
            <person name="Barrasa J.M."/>
            <person name="Sanchez-Garcia M."/>
            <person name="Camarero S."/>
            <person name="Miyauchi S."/>
            <person name="Serrano A."/>
            <person name="Linde D."/>
            <person name="Babiker R."/>
            <person name="Drula E."/>
            <person name="Ayuso-Fernandez I."/>
            <person name="Pacheco R."/>
            <person name="Padilla G."/>
            <person name="Ferreira P."/>
            <person name="Barriuso J."/>
            <person name="Kellner H."/>
            <person name="Castanera R."/>
            <person name="Alfaro M."/>
            <person name="Ramirez L."/>
            <person name="Pisabarro A.G."/>
            <person name="Kuo A."/>
            <person name="Tritt A."/>
            <person name="Lipzen A."/>
            <person name="He G."/>
            <person name="Yan M."/>
            <person name="Ng V."/>
            <person name="Cullen D."/>
            <person name="Martin F."/>
            <person name="Rosso M.-N."/>
            <person name="Henrissat B."/>
            <person name="Hibbett D."/>
            <person name="Martinez A.T."/>
            <person name="Grigoriev I.V."/>
        </authorList>
    </citation>
    <scope>NUCLEOTIDE SEQUENCE</scope>
    <source>
        <strain evidence="3">AH 40177</strain>
    </source>
</reference>
<evidence type="ECO:0000313" key="4">
    <source>
        <dbReference type="Proteomes" id="UP000772434"/>
    </source>
</evidence>
<accession>A0A9P5PG57</accession>
<dbReference type="AlphaFoldDB" id="A0A9P5PG57"/>
<feature type="domain" description="Nephrocystin 3-like N-terminal" evidence="2">
    <location>
        <begin position="83"/>
        <end position="131"/>
    </location>
</feature>
<comment type="caution">
    <text evidence="3">The sequence shown here is derived from an EMBL/GenBank/DDBJ whole genome shotgun (WGS) entry which is preliminary data.</text>
</comment>
<keyword evidence="4" id="KW-1185">Reference proteome</keyword>
<dbReference type="PANTHER" id="PTHR10039">
    <property type="entry name" value="AMELOGENIN"/>
    <property type="match status" value="1"/>
</dbReference>
<evidence type="ECO:0000259" key="2">
    <source>
        <dbReference type="Pfam" id="PF24883"/>
    </source>
</evidence>